<evidence type="ECO:0000313" key="3">
    <source>
        <dbReference type="Proteomes" id="UP000001026"/>
    </source>
</evidence>
<sequence>MSYVQSEHFKIMLKNKEKNSVVRGIFLIGGWGLGLDRFYEGDKKGGVLSIIGWSITFFTFLYLKCSGYEYVDGVKNYSDYSPNPLIVLPLLAGLYGGFLIIKKAFRLAKQFENAE</sequence>
<dbReference type="EMBL" id="BX548174">
    <property type="protein sequence ID" value="CAE19481.1"/>
    <property type="molecule type" value="Genomic_DNA"/>
</dbReference>
<dbReference type="KEGG" id="pmm:PMM1022"/>
<feature type="transmembrane region" description="Helical" evidence="1">
    <location>
        <begin position="20"/>
        <end position="39"/>
    </location>
</feature>
<organism evidence="2 3">
    <name type="scientific">Prochlorococcus marinus subsp. pastoris (strain CCMP1986 / NIES-2087 / MED4)</name>
    <dbReference type="NCBI Taxonomy" id="59919"/>
    <lineage>
        <taxon>Bacteria</taxon>
        <taxon>Bacillati</taxon>
        <taxon>Cyanobacteriota</taxon>
        <taxon>Cyanophyceae</taxon>
        <taxon>Synechococcales</taxon>
        <taxon>Prochlorococcaceae</taxon>
        <taxon>Prochlorococcus</taxon>
    </lineage>
</organism>
<dbReference type="HOGENOM" id="CLU_2234119_0_0_3"/>
<protein>
    <submittedName>
        <fullName evidence="2">Conserved hypothetical</fullName>
    </submittedName>
</protein>
<dbReference type="eggNOG" id="ENOG5030R06">
    <property type="taxonomic scope" value="Bacteria"/>
</dbReference>
<evidence type="ECO:0000256" key="1">
    <source>
        <dbReference type="SAM" id="Phobius"/>
    </source>
</evidence>
<keyword evidence="1" id="KW-1133">Transmembrane helix</keyword>
<proteinExistence type="predicted"/>
<dbReference type="Proteomes" id="UP000001026">
    <property type="component" value="Chromosome"/>
</dbReference>
<evidence type="ECO:0000313" key="2">
    <source>
        <dbReference type="EMBL" id="CAE19481.1"/>
    </source>
</evidence>
<reference evidence="2 3" key="1">
    <citation type="journal article" date="2003" name="Nature">
        <title>Genome divergence in two Prochlorococcus ecotypes reflects oceanic niche differentiation.</title>
        <authorList>
            <person name="Rocap G."/>
            <person name="Larimer F.W."/>
            <person name="Lamerdin J.E."/>
            <person name="Malfatti S."/>
            <person name="Chain P."/>
            <person name="Ahlgren N.A."/>
            <person name="Arellano A."/>
            <person name="Coleman M."/>
            <person name="Hauser L."/>
            <person name="Hess W.R."/>
            <person name="Johnson Z.I."/>
            <person name="Land M.L."/>
            <person name="Lindell D."/>
            <person name="Post A.F."/>
            <person name="Regala W."/>
            <person name="Shah M."/>
            <person name="Shaw S.L."/>
            <person name="Steglich C."/>
            <person name="Sullivan M.B."/>
            <person name="Ting C.S."/>
            <person name="Tolonen A."/>
            <person name="Webb E.A."/>
            <person name="Zinser E.R."/>
            <person name="Chisholm S.W."/>
        </authorList>
    </citation>
    <scope>NUCLEOTIDE SEQUENCE [LARGE SCALE GENOMIC DNA]</scope>
    <source>
        <strain evidence="3">CCMP1986 / NIES-2087 / MED4</strain>
    </source>
</reference>
<dbReference type="AlphaFoldDB" id="Q7V163"/>
<feature type="transmembrane region" description="Helical" evidence="1">
    <location>
        <begin position="46"/>
        <end position="63"/>
    </location>
</feature>
<name>Q7V163_PROMP</name>
<feature type="transmembrane region" description="Helical" evidence="1">
    <location>
        <begin position="83"/>
        <end position="101"/>
    </location>
</feature>
<keyword evidence="1" id="KW-0812">Transmembrane</keyword>
<accession>Q7V163</accession>
<gene>
    <name evidence="2" type="ordered locus">PMM1022</name>
</gene>
<keyword evidence="1" id="KW-0472">Membrane</keyword>